<sequence>MDSYFTAIGVLNFSVKVESKGSLINKKTLEKALNDLEKNR</sequence>
<organism evidence="1 2">
    <name type="scientific">Methanococcus maripaludis</name>
    <name type="common">Methanococcus deltae</name>
    <dbReference type="NCBI Taxonomy" id="39152"/>
    <lineage>
        <taxon>Archaea</taxon>
        <taxon>Methanobacteriati</taxon>
        <taxon>Methanobacteriota</taxon>
        <taxon>Methanomada group</taxon>
        <taxon>Methanococci</taxon>
        <taxon>Methanococcales</taxon>
        <taxon>Methanococcaceae</taxon>
        <taxon>Methanococcus</taxon>
    </lineage>
</organism>
<accession>A0A8T4H5H8</accession>
<dbReference type="RefSeq" id="WP_281062974.1">
    <property type="nucleotide sequence ID" value="NZ_JAGINF010000001.1"/>
</dbReference>
<evidence type="ECO:0000313" key="2">
    <source>
        <dbReference type="Proteomes" id="UP000742560"/>
    </source>
</evidence>
<evidence type="ECO:0000313" key="1">
    <source>
        <dbReference type="EMBL" id="MBP2219005.1"/>
    </source>
</evidence>
<dbReference type="Proteomes" id="UP000742560">
    <property type="component" value="Unassembled WGS sequence"/>
</dbReference>
<reference evidence="1" key="1">
    <citation type="submission" date="2021-03" db="EMBL/GenBank/DDBJ databases">
        <title>Genomic Encyclopedia of Type Strains, Phase IV (KMG-IV): sequencing the most valuable type-strain genomes for metagenomic binning, comparative biology and taxonomic classification.</title>
        <authorList>
            <person name="Goeker M."/>
        </authorList>
    </citation>
    <scope>NUCLEOTIDE SEQUENCE</scope>
    <source>
        <strain evidence="1">DSM 2771</strain>
    </source>
</reference>
<gene>
    <name evidence="1" type="ORF">J2745_000480</name>
</gene>
<comment type="caution">
    <text evidence="1">The sequence shown here is derived from an EMBL/GenBank/DDBJ whole genome shotgun (WGS) entry which is preliminary data.</text>
</comment>
<dbReference type="EMBL" id="JAGINF010000001">
    <property type="protein sequence ID" value="MBP2219005.1"/>
    <property type="molecule type" value="Genomic_DNA"/>
</dbReference>
<proteinExistence type="predicted"/>
<name>A0A8T4H5H8_METMI</name>
<dbReference type="AlphaFoldDB" id="A0A8T4H5H8"/>
<protein>
    <submittedName>
        <fullName evidence="1">Uncharacterized protein</fullName>
    </submittedName>
</protein>